<keyword evidence="5" id="KW-1185">Reference proteome</keyword>
<gene>
    <name evidence="4" type="ORF">BGZ80_011483</name>
</gene>
<feature type="compositionally biased region" description="Polar residues" evidence="2">
    <location>
        <begin position="290"/>
        <end position="300"/>
    </location>
</feature>
<dbReference type="InterPro" id="IPR016024">
    <property type="entry name" value="ARM-type_fold"/>
</dbReference>
<dbReference type="PROSITE" id="PS51363">
    <property type="entry name" value="W2"/>
    <property type="match status" value="1"/>
</dbReference>
<dbReference type="InterPro" id="IPR003307">
    <property type="entry name" value="W2_domain"/>
</dbReference>
<name>A0A9P6SZK5_9FUNG</name>
<evidence type="ECO:0000259" key="3">
    <source>
        <dbReference type="PROSITE" id="PS51363"/>
    </source>
</evidence>
<feature type="domain" description="W2" evidence="3">
    <location>
        <begin position="399"/>
        <end position="599"/>
    </location>
</feature>
<feature type="region of interest" description="Disordered" evidence="2">
    <location>
        <begin position="590"/>
        <end position="635"/>
    </location>
</feature>
<feature type="coiled-coil region" evidence="1">
    <location>
        <begin position="140"/>
        <end position="227"/>
    </location>
</feature>
<dbReference type="AlphaFoldDB" id="A0A9P6SZK5"/>
<feature type="compositionally biased region" description="Basic and acidic residues" evidence="2">
    <location>
        <begin position="652"/>
        <end position="672"/>
    </location>
</feature>
<dbReference type="Pfam" id="PF02020">
    <property type="entry name" value="W2"/>
    <property type="match status" value="1"/>
</dbReference>
<keyword evidence="1" id="KW-0175">Coiled coil</keyword>
<accession>A0A9P6SZK5</accession>
<feature type="region of interest" description="Disordered" evidence="2">
    <location>
        <begin position="356"/>
        <end position="375"/>
    </location>
</feature>
<feature type="region of interest" description="Disordered" evidence="2">
    <location>
        <begin position="707"/>
        <end position="759"/>
    </location>
</feature>
<dbReference type="EMBL" id="JAAAID010000929">
    <property type="protein sequence ID" value="KAG0012822.1"/>
    <property type="molecule type" value="Genomic_DNA"/>
</dbReference>
<reference evidence="4" key="1">
    <citation type="journal article" date="2020" name="Fungal Divers.">
        <title>Resolving the Mortierellaceae phylogeny through synthesis of multi-gene phylogenetics and phylogenomics.</title>
        <authorList>
            <person name="Vandepol N."/>
            <person name="Liber J."/>
            <person name="Desiro A."/>
            <person name="Na H."/>
            <person name="Kennedy M."/>
            <person name="Barry K."/>
            <person name="Grigoriev I.V."/>
            <person name="Miller A.N."/>
            <person name="O'Donnell K."/>
            <person name="Stajich J.E."/>
            <person name="Bonito G."/>
        </authorList>
    </citation>
    <scope>NUCLEOTIDE SEQUENCE</scope>
    <source>
        <strain evidence="4">NRRL 2769</strain>
    </source>
</reference>
<feature type="region of interest" description="Disordered" evidence="2">
    <location>
        <begin position="290"/>
        <end position="351"/>
    </location>
</feature>
<evidence type="ECO:0000313" key="4">
    <source>
        <dbReference type="EMBL" id="KAG0012822.1"/>
    </source>
</evidence>
<feature type="region of interest" description="Disordered" evidence="2">
    <location>
        <begin position="647"/>
        <end position="692"/>
    </location>
</feature>
<evidence type="ECO:0000313" key="5">
    <source>
        <dbReference type="Proteomes" id="UP000703661"/>
    </source>
</evidence>
<sequence length="759" mass="83646">MTLVNTDSTKPNLSIAKNARRGQPKQTCAATESLSSPVTDAAAVVVSVVDAQPEHPSKNVILYSSVNPSISSEEVDDLSSPMGTSVDSNTNDVFDADEMELQHSNDLDSLMTEVETPQYPLPMHVARRPIIDSSLKLERKSRLRRKIDRLQAKNAALKSTVTQVKSDLALERQKRSNMDQIYSNIRKDLSQKLENEEIKVLNLKAEMEQMAAEMKKLKNQLATAKARASAGGKGSSMGYKIGYDSSAFSLSSGISNVGGLMLHHANLAMISCQDDSEEFLLSHSYSSATIRTSPSLSTNPGIAAMSCSDNEDEGMDDEGQSDDEEGTLLFTQNPKSSTPSSSRRASISSVSSLLTLVEEESEEQSEDDDSDDEHEDAPCTMMEIILQRQQARSPEDDMENPPADANETFETMAQNALFQAIQSKSTVGQAHLQLEELVLKYNARLEQAVDVIAKEVSRWWEDERLATGGPISGGWGTENVVINKETGELANPKVSVEKRMESFFGPLLLQFVASLAEQKMLLEKLGNYARVDSRWLKNHNAMLVALYKFDVVEAEAVLEWWKALEEPQGVFGHGGNNLRSLNSRFVAWLEDEEDDSESESDDEEDGSDNDSCSDSDDSDDDSEEDDSDDDEMEQDDNVVDAILDMAYPPTSTREDTGMAKESNSNRDQESKSSPRSSGDDNAGMAAGPTKRRISFCTNNLYYSYDGRICRKKDPSVGEDGEQQENANKKKYQQCPPFRAPGSEAPESDVESATEEDRSD</sequence>
<feature type="compositionally biased region" description="Acidic residues" evidence="2">
    <location>
        <begin position="357"/>
        <end position="375"/>
    </location>
</feature>
<organism evidence="4 5">
    <name type="scientific">Entomortierella chlamydospora</name>
    <dbReference type="NCBI Taxonomy" id="101097"/>
    <lineage>
        <taxon>Eukaryota</taxon>
        <taxon>Fungi</taxon>
        <taxon>Fungi incertae sedis</taxon>
        <taxon>Mucoromycota</taxon>
        <taxon>Mortierellomycotina</taxon>
        <taxon>Mortierellomycetes</taxon>
        <taxon>Mortierellales</taxon>
        <taxon>Mortierellaceae</taxon>
        <taxon>Entomortierella</taxon>
    </lineage>
</organism>
<evidence type="ECO:0000256" key="1">
    <source>
        <dbReference type="SAM" id="Coils"/>
    </source>
</evidence>
<comment type="caution">
    <text evidence="4">The sequence shown here is derived from an EMBL/GenBank/DDBJ whole genome shotgun (WGS) entry which is preliminary data.</text>
</comment>
<proteinExistence type="predicted"/>
<protein>
    <recommendedName>
        <fullName evidence="3">W2 domain-containing protein</fullName>
    </recommendedName>
</protein>
<evidence type="ECO:0000256" key="2">
    <source>
        <dbReference type="SAM" id="MobiDB-lite"/>
    </source>
</evidence>
<dbReference type="SUPFAM" id="SSF48371">
    <property type="entry name" value="ARM repeat"/>
    <property type="match status" value="1"/>
</dbReference>
<feature type="compositionally biased region" description="Acidic residues" evidence="2">
    <location>
        <begin position="309"/>
        <end position="326"/>
    </location>
</feature>
<dbReference type="Proteomes" id="UP000703661">
    <property type="component" value="Unassembled WGS sequence"/>
</dbReference>
<feature type="compositionally biased region" description="Low complexity" evidence="2">
    <location>
        <begin position="336"/>
        <end position="351"/>
    </location>
</feature>
<dbReference type="Gene3D" id="1.25.40.180">
    <property type="match status" value="1"/>
</dbReference>
<feature type="compositionally biased region" description="Acidic residues" evidence="2">
    <location>
        <begin position="745"/>
        <end position="759"/>
    </location>
</feature>